<gene>
    <name evidence="3" type="ORF">Pan216_34070</name>
</gene>
<evidence type="ECO:0000313" key="4">
    <source>
        <dbReference type="Proteomes" id="UP000317093"/>
    </source>
</evidence>
<feature type="transmembrane region" description="Helical" evidence="2">
    <location>
        <begin position="48"/>
        <end position="67"/>
    </location>
</feature>
<keyword evidence="2" id="KW-0812">Transmembrane</keyword>
<feature type="transmembrane region" description="Helical" evidence="2">
    <location>
        <begin position="21"/>
        <end position="42"/>
    </location>
</feature>
<organism evidence="3 4">
    <name type="scientific">Kolteria novifilia</name>
    <dbReference type="NCBI Taxonomy" id="2527975"/>
    <lineage>
        <taxon>Bacteria</taxon>
        <taxon>Pseudomonadati</taxon>
        <taxon>Planctomycetota</taxon>
        <taxon>Planctomycetia</taxon>
        <taxon>Kolteriales</taxon>
        <taxon>Kolteriaceae</taxon>
        <taxon>Kolteria</taxon>
    </lineage>
</organism>
<name>A0A518B6D9_9BACT</name>
<dbReference type="AlphaFoldDB" id="A0A518B6D9"/>
<evidence type="ECO:0000256" key="2">
    <source>
        <dbReference type="SAM" id="Phobius"/>
    </source>
</evidence>
<keyword evidence="2" id="KW-1133">Transmembrane helix</keyword>
<feature type="region of interest" description="Disordered" evidence="1">
    <location>
        <begin position="128"/>
        <end position="163"/>
    </location>
</feature>
<keyword evidence="4" id="KW-1185">Reference proteome</keyword>
<sequence length="219" mass="23769">MCPGEEKQGDPALRTKPMSRYVLPLVAAIVGVGLVTLFWWRLGSRLEIPAWVFAILSGALVGAVIAAAAKDWGWGLRLIIALAASAVAFIGEMSQFTAYIEKINDARQEAHDQLELNQAVAQWQLRNPAPKEAERENEEPPEVGQLGPPVVGPWEGQPDQPAAERAPASVHNWLFAVRLYLAALRNHLFGLFLSLALAMYGAFQAATIILPGSKTKQGP</sequence>
<protein>
    <submittedName>
        <fullName evidence="3">Uncharacterized protein</fullName>
    </submittedName>
</protein>
<feature type="transmembrane region" description="Helical" evidence="2">
    <location>
        <begin position="74"/>
        <end position="91"/>
    </location>
</feature>
<evidence type="ECO:0000256" key="1">
    <source>
        <dbReference type="SAM" id="MobiDB-lite"/>
    </source>
</evidence>
<dbReference type="Proteomes" id="UP000317093">
    <property type="component" value="Chromosome"/>
</dbReference>
<accession>A0A518B6D9</accession>
<reference evidence="3 4" key="1">
    <citation type="submission" date="2019-02" db="EMBL/GenBank/DDBJ databases">
        <title>Deep-cultivation of Planctomycetes and their phenomic and genomic characterization uncovers novel biology.</title>
        <authorList>
            <person name="Wiegand S."/>
            <person name="Jogler M."/>
            <person name="Boedeker C."/>
            <person name="Pinto D."/>
            <person name="Vollmers J."/>
            <person name="Rivas-Marin E."/>
            <person name="Kohn T."/>
            <person name="Peeters S.H."/>
            <person name="Heuer A."/>
            <person name="Rast P."/>
            <person name="Oberbeckmann S."/>
            <person name="Bunk B."/>
            <person name="Jeske O."/>
            <person name="Meyerdierks A."/>
            <person name="Storesund J.E."/>
            <person name="Kallscheuer N."/>
            <person name="Luecker S."/>
            <person name="Lage O.M."/>
            <person name="Pohl T."/>
            <person name="Merkel B.J."/>
            <person name="Hornburger P."/>
            <person name="Mueller R.-W."/>
            <person name="Bruemmer F."/>
            <person name="Labrenz M."/>
            <person name="Spormann A.M."/>
            <person name="Op den Camp H."/>
            <person name="Overmann J."/>
            <person name="Amann R."/>
            <person name="Jetten M.S.M."/>
            <person name="Mascher T."/>
            <person name="Medema M.H."/>
            <person name="Devos D.P."/>
            <person name="Kaster A.-K."/>
            <person name="Ovreas L."/>
            <person name="Rohde M."/>
            <person name="Galperin M.Y."/>
            <person name="Jogler C."/>
        </authorList>
    </citation>
    <scope>NUCLEOTIDE SEQUENCE [LARGE SCALE GENOMIC DNA]</scope>
    <source>
        <strain evidence="3 4">Pan216</strain>
    </source>
</reference>
<proteinExistence type="predicted"/>
<dbReference type="KEGG" id="knv:Pan216_34070"/>
<feature type="transmembrane region" description="Helical" evidence="2">
    <location>
        <begin position="188"/>
        <end position="210"/>
    </location>
</feature>
<dbReference type="EMBL" id="CP036279">
    <property type="protein sequence ID" value="QDU62540.1"/>
    <property type="molecule type" value="Genomic_DNA"/>
</dbReference>
<evidence type="ECO:0000313" key="3">
    <source>
        <dbReference type="EMBL" id="QDU62540.1"/>
    </source>
</evidence>
<keyword evidence="2" id="KW-0472">Membrane</keyword>